<organism evidence="2 3">
    <name type="scientific">Halomicrobium mukohataei</name>
    <dbReference type="NCBI Taxonomy" id="57705"/>
    <lineage>
        <taxon>Archaea</taxon>
        <taxon>Methanobacteriati</taxon>
        <taxon>Methanobacteriota</taxon>
        <taxon>Stenosarchaea group</taxon>
        <taxon>Halobacteria</taxon>
        <taxon>Halobacteriales</taxon>
        <taxon>Haloarculaceae</taxon>
        <taxon>Halomicrobium</taxon>
    </lineage>
</organism>
<dbReference type="Proteomes" id="UP000608662">
    <property type="component" value="Unassembled WGS sequence"/>
</dbReference>
<protein>
    <submittedName>
        <fullName evidence="2">Uncharacterized protein</fullName>
    </submittedName>
</protein>
<evidence type="ECO:0000313" key="2">
    <source>
        <dbReference type="EMBL" id="NLV09689.1"/>
    </source>
</evidence>
<accession>A0A847U9J4</accession>
<name>A0A847U9J4_9EURY</name>
<proteinExistence type="predicted"/>
<feature type="region of interest" description="Disordered" evidence="1">
    <location>
        <begin position="35"/>
        <end position="63"/>
    </location>
</feature>
<feature type="compositionally biased region" description="Basic and acidic residues" evidence="1">
    <location>
        <begin position="42"/>
        <end position="56"/>
    </location>
</feature>
<dbReference type="EMBL" id="WOYG01000001">
    <property type="protein sequence ID" value="NLV09689.1"/>
    <property type="molecule type" value="Genomic_DNA"/>
</dbReference>
<gene>
    <name evidence="2" type="ORF">GOC74_07065</name>
</gene>
<evidence type="ECO:0000313" key="3">
    <source>
        <dbReference type="Proteomes" id="UP000608662"/>
    </source>
</evidence>
<sequence length="103" mass="11250">MVGVGDCLFGCRSLRSRFDAAHRVLDFPVVWPEEQGMSEQADAEHDEGRCEHDSRRSFQPSSVSRRVATLATAGENIYSVGRSMVARVTPGRSSGLDSRPPVA</sequence>
<dbReference type="RefSeq" id="WP_170093497.1">
    <property type="nucleotide sequence ID" value="NZ_WOYG01000001.1"/>
</dbReference>
<comment type="caution">
    <text evidence="2">The sequence shown here is derived from an EMBL/GenBank/DDBJ whole genome shotgun (WGS) entry which is preliminary data.</text>
</comment>
<reference evidence="2" key="1">
    <citation type="submission" date="2019-12" db="EMBL/GenBank/DDBJ databases">
        <title>Whole-genome sequence of Halomicrobium mukohataei pws1.</title>
        <authorList>
            <person name="Verma D.K."/>
            <person name="Gopal K."/>
            <person name="Prasad E.S."/>
        </authorList>
    </citation>
    <scope>NUCLEOTIDE SEQUENCE</scope>
    <source>
        <strain evidence="2">Pws1</strain>
    </source>
</reference>
<evidence type="ECO:0000256" key="1">
    <source>
        <dbReference type="SAM" id="MobiDB-lite"/>
    </source>
</evidence>
<dbReference type="AlphaFoldDB" id="A0A847U9J4"/>